<keyword evidence="3" id="KW-1185">Reference proteome</keyword>
<dbReference type="OrthoDB" id="1717299at2759"/>
<name>A0A1Q3D5P9_CEPFO</name>
<sequence length="146" mass="17243">MNYPNQSHLMCYTKMLEWDNGWWNQGLINQCYEEDVARTILSIPLSHRFCEDKLIWSKQTCREYTVKAGYHLAYVIVHRNGGENSTVWKWLWSLKLQHKIKLLAWKCCRGILPVKECLADKIPQIDRRCSICQEEGESITHALLKC</sequence>
<evidence type="ECO:0000313" key="3">
    <source>
        <dbReference type="Proteomes" id="UP000187406"/>
    </source>
</evidence>
<dbReference type="InParanoid" id="A0A1Q3D5P9"/>
<dbReference type="EMBL" id="BDDD01004532">
    <property type="protein sequence ID" value="GAV87817.1"/>
    <property type="molecule type" value="Genomic_DNA"/>
</dbReference>
<dbReference type="Pfam" id="PF13966">
    <property type="entry name" value="zf-RVT"/>
    <property type="match status" value="1"/>
</dbReference>
<comment type="caution">
    <text evidence="2">The sequence shown here is derived from an EMBL/GenBank/DDBJ whole genome shotgun (WGS) entry which is preliminary data.</text>
</comment>
<accession>A0A1Q3D5P9</accession>
<evidence type="ECO:0000259" key="1">
    <source>
        <dbReference type="Pfam" id="PF13966"/>
    </source>
</evidence>
<dbReference type="InterPro" id="IPR026960">
    <property type="entry name" value="RVT-Znf"/>
</dbReference>
<protein>
    <submittedName>
        <fullName evidence="2">Zf-RVT domain-containing protein</fullName>
    </submittedName>
</protein>
<evidence type="ECO:0000313" key="2">
    <source>
        <dbReference type="EMBL" id="GAV87817.1"/>
    </source>
</evidence>
<dbReference type="Proteomes" id="UP000187406">
    <property type="component" value="Unassembled WGS sequence"/>
</dbReference>
<feature type="domain" description="Reverse transcriptase zinc-binding" evidence="1">
    <location>
        <begin position="73"/>
        <end position="146"/>
    </location>
</feature>
<proteinExistence type="predicted"/>
<organism evidence="2 3">
    <name type="scientific">Cephalotus follicularis</name>
    <name type="common">Albany pitcher plant</name>
    <dbReference type="NCBI Taxonomy" id="3775"/>
    <lineage>
        <taxon>Eukaryota</taxon>
        <taxon>Viridiplantae</taxon>
        <taxon>Streptophyta</taxon>
        <taxon>Embryophyta</taxon>
        <taxon>Tracheophyta</taxon>
        <taxon>Spermatophyta</taxon>
        <taxon>Magnoliopsida</taxon>
        <taxon>eudicotyledons</taxon>
        <taxon>Gunneridae</taxon>
        <taxon>Pentapetalae</taxon>
        <taxon>rosids</taxon>
        <taxon>fabids</taxon>
        <taxon>Oxalidales</taxon>
        <taxon>Cephalotaceae</taxon>
        <taxon>Cephalotus</taxon>
    </lineage>
</organism>
<feature type="non-terminal residue" evidence="2">
    <location>
        <position position="146"/>
    </location>
</feature>
<gene>
    <name evidence="2" type="ORF">CFOL_v3_31243</name>
</gene>
<dbReference type="AlphaFoldDB" id="A0A1Q3D5P9"/>
<reference evidence="3" key="1">
    <citation type="submission" date="2016-04" db="EMBL/GenBank/DDBJ databases">
        <title>Cephalotus genome sequencing.</title>
        <authorList>
            <person name="Fukushima K."/>
            <person name="Hasebe M."/>
            <person name="Fang X."/>
        </authorList>
    </citation>
    <scope>NUCLEOTIDE SEQUENCE [LARGE SCALE GENOMIC DNA]</scope>
    <source>
        <strain evidence="3">cv. St1</strain>
    </source>
</reference>